<dbReference type="EMBL" id="RXGB01003456">
    <property type="protein sequence ID" value="TMW92098.1"/>
    <property type="molecule type" value="Genomic_DNA"/>
</dbReference>
<comment type="caution">
    <text evidence="1">The sequence shown here is derived from an EMBL/GenBank/DDBJ whole genome shotgun (WGS) entry which is preliminary data.</text>
</comment>
<evidence type="ECO:0000313" key="1">
    <source>
        <dbReference type="EMBL" id="TMW92098.1"/>
    </source>
</evidence>
<accession>A0A6N2BDK8</accession>
<dbReference type="AlphaFoldDB" id="A0A6N2BDK8"/>
<gene>
    <name evidence="1" type="ORF">EJD97_013504</name>
</gene>
<proteinExistence type="predicted"/>
<reference evidence="1" key="1">
    <citation type="submission" date="2019-05" db="EMBL/GenBank/DDBJ databases">
        <title>The de novo reference genome and transcriptome assemblies of the wild tomato species Solanum chilense.</title>
        <authorList>
            <person name="Stam R."/>
            <person name="Nosenko T."/>
            <person name="Hoerger A.C."/>
            <person name="Stephan W."/>
            <person name="Seidel M.A."/>
            <person name="Kuhn J.M.M."/>
            <person name="Haberer G."/>
            <person name="Tellier A."/>
        </authorList>
    </citation>
    <scope>NUCLEOTIDE SEQUENCE</scope>
    <source>
        <tissue evidence="1">Mature leaves</tissue>
    </source>
</reference>
<name>A0A6N2BDK8_SOLCI</name>
<sequence>MSNVELMWAVYSLTQLYATLVSRDKRVQVIPNANITTSRIMDFTRMNPPTFYGFKVEEEPQGFIDEVFKVLNATGVSSQEKAAYQLKVVAQVLYEQCKDDRLVTEGRITWGAYKTTFLDRSLVAMGNWFYCGKSDHMNQYLPLMKTQGGENIQAQSSSPNPHAPKKNLFYALQS</sequence>
<protein>
    <submittedName>
        <fullName evidence="1">Uncharacterized protein</fullName>
    </submittedName>
</protein>
<organism evidence="1">
    <name type="scientific">Solanum chilense</name>
    <name type="common">Tomato</name>
    <name type="synonym">Lycopersicon chilense</name>
    <dbReference type="NCBI Taxonomy" id="4083"/>
    <lineage>
        <taxon>Eukaryota</taxon>
        <taxon>Viridiplantae</taxon>
        <taxon>Streptophyta</taxon>
        <taxon>Embryophyta</taxon>
        <taxon>Tracheophyta</taxon>
        <taxon>Spermatophyta</taxon>
        <taxon>Magnoliopsida</taxon>
        <taxon>eudicotyledons</taxon>
        <taxon>Gunneridae</taxon>
        <taxon>Pentapetalae</taxon>
        <taxon>asterids</taxon>
        <taxon>lamiids</taxon>
        <taxon>Solanales</taxon>
        <taxon>Solanaceae</taxon>
        <taxon>Solanoideae</taxon>
        <taxon>Solaneae</taxon>
        <taxon>Solanum</taxon>
        <taxon>Solanum subgen. Lycopersicon</taxon>
    </lineage>
</organism>